<proteinExistence type="predicted"/>
<dbReference type="Proteomes" id="UP000318567">
    <property type="component" value="Unassembled WGS sequence"/>
</dbReference>
<evidence type="ECO:0000259" key="1">
    <source>
        <dbReference type="Pfam" id="PF07022"/>
    </source>
</evidence>
<evidence type="ECO:0000259" key="2">
    <source>
        <dbReference type="Pfam" id="PF16452"/>
    </source>
</evidence>
<evidence type="ECO:0000313" key="3">
    <source>
        <dbReference type="EMBL" id="VUS42717.1"/>
    </source>
</evidence>
<dbReference type="InterPro" id="IPR032499">
    <property type="entry name" value="Phage_CI_C"/>
</dbReference>
<organism evidence="3 4">
    <name type="scientific">Klebsiella pasteurii</name>
    <dbReference type="NCBI Taxonomy" id="2587529"/>
    <lineage>
        <taxon>Bacteria</taxon>
        <taxon>Pseudomonadati</taxon>
        <taxon>Pseudomonadota</taxon>
        <taxon>Gammaproteobacteria</taxon>
        <taxon>Enterobacterales</taxon>
        <taxon>Enterobacteriaceae</taxon>
        <taxon>Klebsiella/Raoultella group</taxon>
        <taxon>Klebsiella</taxon>
    </lineage>
</organism>
<feature type="domain" description="Bacteriophage CI repressor C-terminal" evidence="2">
    <location>
        <begin position="105"/>
        <end position="204"/>
    </location>
</feature>
<accession>A0A9Q9S644</accession>
<dbReference type="RefSeq" id="WP_142445150.1">
    <property type="nucleotide sequence ID" value="NZ_CABGGO010000012.1"/>
</dbReference>
<dbReference type="GO" id="GO:0003677">
    <property type="term" value="F:DNA binding"/>
    <property type="evidence" value="ECO:0007669"/>
    <property type="project" value="InterPro"/>
</dbReference>
<name>A0A9Q9S644_9ENTR</name>
<evidence type="ECO:0008006" key="5">
    <source>
        <dbReference type="Google" id="ProtNLM"/>
    </source>
</evidence>
<comment type="caution">
    <text evidence="3">The sequence shown here is derived from an EMBL/GenBank/DDBJ whole genome shotgun (WGS) entry which is preliminary data.</text>
</comment>
<sequence>MASISMGADSGGREAIERLQKAYGLKTKQALSEQLDVSKSTMSNRLLRDSFPADWVIQCALETGVSLLWLATGHGEMYTQNEAIKKPHNETPPTIRPLAKLVAPSIKQVTLENGGLIDNDDIHLDHSILPNEPVHCLFVNNAHESYVVDQSLKQITNGLWLVDIDGVKSIVKLTRLPGNKLAVHQDESSFECSVDDIEAIGRAVKVIKSI</sequence>
<gene>
    <name evidence="3" type="ORF">SB6410_01091</name>
</gene>
<dbReference type="AlphaFoldDB" id="A0A9Q9S644"/>
<dbReference type="Gene3D" id="2.10.109.10">
    <property type="entry name" value="Umud Fragment, subunit A"/>
    <property type="match status" value="1"/>
</dbReference>
<dbReference type="InterPro" id="IPR010982">
    <property type="entry name" value="Lambda_DNA-bd_dom_sf"/>
</dbReference>
<protein>
    <recommendedName>
        <fullName evidence="5">Phage repressor protein</fullName>
    </recommendedName>
</protein>
<evidence type="ECO:0000313" key="4">
    <source>
        <dbReference type="Proteomes" id="UP000318567"/>
    </source>
</evidence>
<dbReference type="GO" id="GO:0045892">
    <property type="term" value="P:negative regulation of DNA-templated transcription"/>
    <property type="evidence" value="ECO:0007669"/>
    <property type="project" value="InterPro"/>
</dbReference>
<dbReference type="GO" id="GO:0051259">
    <property type="term" value="P:protein complex oligomerization"/>
    <property type="evidence" value="ECO:0007669"/>
    <property type="project" value="InterPro"/>
</dbReference>
<feature type="domain" description="Bacteriophage CI repressor N-terminal" evidence="1">
    <location>
        <begin position="14"/>
        <end position="78"/>
    </location>
</feature>
<dbReference type="Pfam" id="PF07022">
    <property type="entry name" value="Phage_CI_repr"/>
    <property type="match status" value="1"/>
</dbReference>
<dbReference type="Gene3D" id="1.10.260.40">
    <property type="entry name" value="lambda repressor-like DNA-binding domains"/>
    <property type="match status" value="1"/>
</dbReference>
<dbReference type="InterPro" id="IPR010744">
    <property type="entry name" value="Phage_CI_N"/>
</dbReference>
<dbReference type="EMBL" id="CABGGO010000012">
    <property type="protein sequence ID" value="VUS42717.1"/>
    <property type="molecule type" value="Genomic_DNA"/>
</dbReference>
<reference evidence="3 4" key="1">
    <citation type="submission" date="2019-07" db="EMBL/GenBank/DDBJ databases">
        <authorList>
            <person name="Brisse S."/>
            <person name="Rodrigues C."/>
            <person name="Thorpe H."/>
        </authorList>
    </citation>
    <scope>NUCLEOTIDE SEQUENCE [LARGE SCALE GENOMIC DNA]</scope>
    <source>
        <strain evidence="3">SB6410</strain>
    </source>
</reference>
<dbReference type="Pfam" id="PF16452">
    <property type="entry name" value="Phage_CI_C"/>
    <property type="match status" value="1"/>
</dbReference>